<reference evidence="3 4" key="1">
    <citation type="submission" date="2018-03" db="EMBL/GenBank/DDBJ databases">
        <title>Complete genome sequence and methylome analysis of Pseudomonas mendocina NEB 698.</title>
        <authorList>
            <person name="Morgan R.D."/>
        </authorList>
    </citation>
    <scope>NUCLEOTIDE SEQUENCE [LARGE SCALE GENOMIC DNA]</scope>
    <source>
        <strain evidence="3 4">NEB698</strain>
    </source>
</reference>
<dbReference type="Pfam" id="PF13511">
    <property type="entry name" value="DUF4124"/>
    <property type="match status" value="1"/>
</dbReference>
<evidence type="ECO:0000313" key="3">
    <source>
        <dbReference type="EMBL" id="AVO55550.1"/>
    </source>
</evidence>
<feature type="compositionally biased region" description="Basic residues" evidence="1">
    <location>
        <begin position="1"/>
        <end position="10"/>
    </location>
</feature>
<name>A0A2R3QV05_ECTME</name>
<dbReference type="AlphaFoldDB" id="A0A2R3QV05"/>
<accession>A0A2R3QV05</accession>
<dbReference type="InterPro" id="IPR025392">
    <property type="entry name" value="DUF4124"/>
</dbReference>
<dbReference type="Proteomes" id="UP000238327">
    <property type="component" value="Chromosome"/>
</dbReference>
<feature type="region of interest" description="Disordered" evidence="1">
    <location>
        <begin position="1"/>
        <end position="28"/>
    </location>
</feature>
<organism evidence="3 4">
    <name type="scientific">Ectopseudomonas mendocina</name>
    <name type="common">Pseudomonas mendocina</name>
    <dbReference type="NCBI Taxonomy" id="300"/>
    <lineage>
        <taxon>Bacteria</taxon>
        <taxon>Pseudomonadati</taxon>
        <taxon>Pseudomonadota</taxon>
        <taxon>Gammaproteobacteria</taxon>
        <taxon>Pseudomonadales</taxon>
        <taxon>Pseudomonadaceae</taxon>
        <taxon>Ectopseudomonas</taxon>
    </lineage>
</organism>
<feature type="domain" description="DUF4124" evidence="2">
    <location>
        <begin position="40"/>
        <end position="75"/>
    </location>
</feature>
<proteinExistence type="predicted"/>
<evidence type="ECO:0000256" key="1">
    <source>
        <dbReference type="SAM" id="MobiDB-lite"/>
    </source>
</evidence>
<evidence type="ECO:0000313" key="4">
    <source>
        <dbReference type="Proteomes" id="UP000238327"/>
    </source>
</evidence>
<dbReference type="EMBL" id="CP027657">
    <property type="protein sequence ID" value="AVO55550.1"/>
    <property type="molecule type" value="Genomic_DNA"/>
</dbReference>
<gene>
    <name evidence="3" type="ORF">C7A17_23240</name>
</gene>
<evidence type="ECO:0000259" key="2">
    <source>
        <dbReference type="Pfam" id="PF13511"/>
    </source>
</evidence>
<sequence length="192" mass="20763">MAGRRSKAARPSKIWSEPGREAPRPKGGTTMRYTSLMVISALLCAQSAVAAIYKCTDSTGHTSFSSTPCGGAIASDENRIEAKAANIGGSLGVSEEQKNAWQQEREATTFAPPPSAARSYCKSYSSTTLRTLIVSNSVEPGMDAGSVARSWGEPHAVNGGEPVQWVYRWPQETSYVYFIDNCVWQVEGGYKR</sequence>
<protein>
    <recommendedName>
        <fullName evidence="2">DUF4124 domain-containing protein</fullName>
    </recommendedName>
</protein>